<evidence type="ECO:0000256" key="2">
    <source>
        <dbReference type="ARBA" id="ARBA00022692"/>
    </source>
</evidence>
<dbReference type="InterPro" id="IPR053066">
    <property type="entry name" value="ADGR_G7"/>
</dbReference>
<evidence type="ECO:0000256" key="1">
    <source>
        <dbReference type="ARBA" id="ARBA00004141"/>
    </source>
</evidence>
<evidence type="ECO:0000313" key="7">
    <source>
        <dbReference type="EMBL" id="OXA58086.1"/>
    </source>
</evidence>
<evidence type="ECO:0000313" key="8">
    <source>
        <dbReference type="Proteomes" id="UP000198287"/>
    </source>
</evidence>
<evidence type="ECO:0000259" key="6">
    <source>
        <dbReference type="PROSITE" id="PS50261"/>
    </source>
</evidence>
<feature type="transmembrane region" description="Helical" evidence="5">
    <location>
        <begin position="43"/>
        <end position="71"/>
    </location>
</feature>
<dbReference type="GO" id="GO:0016020">
    <property type="term" value="C:membrane"/>
    <property type="evidence" value="ECO:0007669"/>
    <property type="project" value="UniProtKB-SubCell"/>
</dbReference>
<accession>A0A226ENE8</accession>
<evidence type="ECO:0000256" key="4">
    <source>
        <dbReference type="ARBA" id="ARBA00023136"/>
    </source>
</evidence>
<keyword evidence="4 5" id="KW-0472">Membrane</keyword>
<feature type="domain" description="G-protein coupled receptors family 2 profile 2" evidence="6">
    <location>
        <begin position="1"/>
        <end position="173"/>
    </location>
</feature>
<proteinExistence type="predicted"/>
<comment type="subcellular location">
    <subcellularLocation>
        <location evidence="1">Membrane</location>
        <topology evidence="1">Multi-pass membrane protein</topology>
    </subcellularLocation>
</comment>
<dbReference type="OrthoDB" id="283575at2759"/>
<dbReference type="InterPro" id="IPR017981">
    <property type="entry name" value="GPCR_2-like_7TM"/>
</dbReference>
<reference evidence="7 8" key="1">
    <citation type="submission" date="2015-12" db="EMBL/GenBank/DDBJ databases">
        <title>The genome of Folsomia candida.</title>
        <authorList>
            <person name="Faddeeva A."/>
            <person name="Derks M.F."/>
            <person name="Anvar Y."/>
            <person name="Smit S."/>
            <person name="Van Straalen N."/>
            <person name="Roelofs D."/>
        </authorList>
    </citation>
    <scope>NUCLEOTIDE SEQUENCE [LARGE SCALE GENOMIC DNA]</scope>
    <source>
        <strain evidence="7 8">VU population</strain>
        <tissue evidence="7">Whole body</tissue>
    </source>
</reference>
<dbReference type="STRING" id="158441.A0A226ENE8"/>
<dbReference type="PANTHER" id="PTHR47767">
    <property type="entry name" value="ADHESION G PROTEIN-COUPLED RECEPTOR G7"/>
    <property type="match status" value="1"/>
</dbReference>
<keyword evidence="3 5" id="KW-1133">Transmembrane helix</keyword>
<dbReference type="Gene3D" id="1.20.1070.10">
    <property type="entry name" value="Rhodopsin 7-helix transmembrane proteins"/>
    <property type="match status" value="1"/>
</dbReference>
<sequence length="259" mass="28469">MHAIQSVGIPLVIVSICAAVRPEVYYTGRHDVCIIAAHLNLPLYYIAYMAPIIIILIVNLGVFCRIFNVLYKQTVKQRSQEGPTKCKSGVRERPHDEPENLSKKVAENLRKTKYVMLSPTQIKGSITVMILVGAGWVVGLFAIGPFEVFFKYLFCITNAGQGALIFLFRVILHPQACREWRKAVLGLNIDALSEASTTSTTNINNSKAKGFVSTSPGFISASNSVENSLTPSNPDAKDLALTLASMLHSSKDPLNNNRF</sequence>
<dbReference type="GO" id="GO:0004930">
    <property type="term" value="F:G protein-coupled receptor activity"/>
    <property type="evidence" value="ECO:0007669"/>
    <property type="project" value="InterPro"/>
</dbReference>
<dbReference type="InterPro" id="IPR000832">
    <property type="entry name" value="GPCR_2_secretin-like"/>
</dbReference>
<dbReference type="GO" id="GO:0007166">
    <property type="term" value="P:cell surface receptor signaling pathway"/>
    <property type="evidence" value="ECO:0007669"/>
    <property type="project" value="InterPro"/>
</dbReference>
<dbReference type="Proteomes" id="UP000198287">
    <property type="component" value="Unassembled WGS sequence"/>
</dbReference>
<dbReference type="EMBL" id="LNIX01000003">
    <property type="protein sequence ID" value="OXA58086.1"/>
    <property type="molecule type" value="Genomic_DNA"/>
</dbReference>
<name>A0A226ENE8_FOLCA</name>
<evidence type="ECO:0000256" key="5">
    <source>
        <dbReference type="SAM" id="Phobius"/>
    </source>
</evidence>
<keyword evidence="7" id="KW-0675">Receptor</keyword>
<dbReference type="AlphaFoldDB" id="A0A226ENE8"/>
<evidence type="ECO:0000256" key="3">
    <source>
        <dbReference type="ARBA" id="ARBA00022989"/>
    </source>
</evidence>
<feature type="transmembrane region" description="Helical" evidence="5">
    <location>
        <begin position="149"/>
        <end position="172"/>
    </location>
</feature>
<keyword evidence="2 5" id="KW-0812">Transmembrane</keyword>
<organism evidence="7 8">
    <name type="scientific">Folsomia candida</name>
    <name type="common">Springtail</name>
    <dbReference type="NCBI Taxonomy" id="158441"/>
    <lineage>
        <taxon>Eukaryota</taxon>
        <taxon>Metazoa</taxon>
        <taxon>Ecdysozoa</taxon>
        <taxon>Arthropoda</taxon>
        <taxon>Hexapoda</taxon>
        <taxon>Collembola</taxon>
        <taxon>Entomobryomorpha</taxon>
        <taxon>Isotomoidea</taxon>
        <taxon>Isotomidae</taxon>
        <taxon>Proisotominae</taxon>
        <taxon>Folsomia</taxon>
    </lineage>
</organism>
<dbReference type="Pfam" id="PF00002">
    <property type="entry name" value="7tm_2"/>
    <property type="match status" value="1"/>
</dbReference>
<feature type="transmembrane region" description="Helical" evidence="5">
    <location>
        <begin position="126"/>
        <end position="143"/>
    </location>
</feature>
<protein>
    <submittedName>
        <fullName evidence="7">Adhesion G-protein coupled receptor G4</fullName>
    </submittedName>
</protein>
<dbReference type="PROSITE" id="PS50261">
    <property type="entry name" value="G_PROTEIN_RECEP_F2_4"/>
    <property type="match status" value="1"/>
</dbReference>
<keyword evidence="8" id="KW-1185">Reference proteome</keyword>
<comment type="caution">
    <text evidence="7">The sequence shown here is derived from an EMBL/GenBank/DDBJ whole genome shotgun (WGS) entry which is preliminary data.</text>
</comment>
<gene>
    <name evidence="7" type="ORF">Fcan01_07726</name>
</gene>